<reference evidence="1 2" key="1">
    <citation type="submission" date="2015-01" db="EMBL/GenBank/DDBJ databases">
        <title>Evolution of Trichinella species and genotypes.</title>
        <authorList>
            <person name="Korhonen P.K."/>
            <person name="Edoardo P."/>
            <person name="Giuseppe L.R."/>
            <person name="Gasser R.B."/>
        </authorList>
    </citation>
    <scope>NUCLEOTIDE SEQUENCE [LARGE SCALE GENOMIC DNA]</scope>
    <source>
        <strain evidence="1">ISS37</strain>
    </source>
</reference>
<evidence type="ECO:0000313" key="1">
    <source>
        <dbReference type="EMBL" id="KRX13894.1"/>
    </source>
</evidence>
<dbReference type="AlphaFoldDB" id="A0A0V0RHA1"/>
<evidence type="ECO:0000313" key="2">
    <source>
        <dbReference type="Proteomes" id="UP000054630"/>
    </source>
</evidence>
<organism evidence="1 2">
    <name type="scientific">Trichinella nelsoni</name>
    <dbReference type="NCBI Taxonomy" id="6336"/>
    <lineage>
        <taxon>Eukaryota</taxon>
        <taxon>Metazoa</taxon>
        <taxon>Ecdysozoa</taxon>
        <taxon>Nematoda</taxon>
        <taxon>Enoplea</taxon>
        <taxon>Dorylaimia</taxon>
        <taxon>Trichinellida</taxon>
        <taxon>Trichinellidae</taxon>
        <taxon>Trichinella</taxon>
    </lineage>
</organism>
<keyword evidence="2" id="KW-1185">Reference proteome</keyword>
<sequence>MDTIRTREFCAAAVTVMARVVDRRHLFQSCCESKKVVLLQWFDGWMDFPFFASKKTSLALAIVARRLNPNKKFWEDGFSDVQRYVIQYLERITSNFINIHDLSLLFICTRQDGDAHVQLFKFCSSIASMSKRYVSDTEAKEAVENDDHTLIVDYIDATIVTAETGIKACQQFRRASTKITKSRPLY</sequence>
<comment type="caution">
    <text evidence="1">The sequence shown here is derived from an EMBL/GenBank/DDBJ whole genome shotgun (WGS) entry which is preliminary data.</text>
</comment>
<dbReference type="Proteomes" id="UP000054630">
    <property type="component" value="Unassembled WGS sequence"/>
</dbReference>
<proteinExistence type="predicted"/>
<protein>
    <submittedName>
        <fullName evidence="1">Uncharacterized protein</fullName>
    </submittedName>
</protein>
<accession>A0A0V0RHA1</accession>
<dbReference type="EMBL" id="JYDL01000179">
    <property type="protein sequence ID" value="KRX13894.1"/>
    <property type="molecule type" value="Genomic_DNA"/>
</dbReference>
<name>A0A0V0RHA1_9BILA</name>
<gene>
    <name evidence="1" type="ORF">T07_13846</name>
</gene>